<sequence length="65" mass="7369">MYDDGAWLVYLEAGDQPGEGGDCYSVLFFGDEELKALHYVNEHRGYRAVFIKPGQSILDAEKKKQ</sequence>
<evidence type="ECO:0000313" key="1">
    <source>
        <dbReference type="EMBL" id="MFC4373260.1"/>
    </source>
</evidence>
<organism evidence="1 2">
    <name type="scientific">Nocardia halotolerans</name>
    <dbReference type="NCBI Taxonomy" id="1755878"/>
    <lineage>
        <taxon>Bacteria</taxon>
        <taxon>Bacillati</taxon>
        <taxon>Actinomycetota</taxon>
        <taxon>Actinomycetes</taxon>
        <taxon>Mycobacteriales</taxon>
        <taxon>Nocardiaceae</taxon>
        <taxon>Nocardia</taxon>
    </lineage>
</organism>
<gene>
    <name evidence="1" type="ORF">ACFO5K_04020</name>
</gene>
<name>A0ABV8VBI3_9NOCA</name>
<dbReference type="RefSeq" id="WP_378555850.1">
    <property type="nucleotide sequence ID" value="NZ_JBHSDL010000005.1"/>
</dbReference>
<comment type="caution">
    <text evidence="1">The sequence shown here is derived from an EMBL/GenBank/DDBJ whole genome shotgun (WGS) entry which is preliminary data.</text>
</comment>
<reference evidence="2" key="1">
    <citation type="journal article" date="2019" name="Int. J. Syst. Evol. Microbiol.">
        <title>The Global Catalogue of Microorganisms (GCM) 10K type strain sequencing project: providing services to taxonomists for standard genome sequencing and annotation.</title>
        <authorList>
            <consortium name="The Broad Institute Genomics Platform"/>
            <consortium name="The Broad Institute Genome Sequencing Center for Infectious Disease"/>
            <person name="Wu L."/>
            <person name="Ma J."/>
        </authorList>
    </citation>
    <scope>NUCLEOTIDE SEQUENCE [LARGE SCALE GENOMIC DNA]</scope>
    <source>
        <strain evidence="2">IBRC-M 10490</strain>
    </source>
</reference>
<evidence type="ECO:0000313" key="2">
    <source>
        <dbReference type="Proteomes" id="UP001595844"/>
    </source>
</evidence>
<keyword evidence="2" id="KW-1185">Reference proteome</keyword>
<proteinExistence type="predicted"/>
<protein>
    <submittedName>
        <fullName evidence="1">Uncharacterized protein</fullName>
    </submittedName>
</protein>
<dbReference type="Proteomes" id="UP001595844">
    <property type="component" value="Unassembled WGS sequence"/>
</dbReference>
<accession>A0ABV8VBI3</accession>
<dbReference type="EMBL" id="JBHSDL010000005">
    <property type="protein sequence ID" value="MFC4373260.1"/>
    <property type="molecule type" value="Genomic_DNA"/>
</dbReference>